<gene>
    <name evidence="3" type="ORF">HNQ46_001251</name>
</gene>
<evidence type="ECO:0000259" key="2">
    <source>
        <dbReference type="Pfam" id="PF16982"/>
    </source>
</evidence>
<accession>A0A7W9SFP9</accession>
<feature type="domain" description="Putative Flagellin Flp1-like" evidence="2">
    <location>
        <begin position="33"/>
        <end position="77"/>
    </location>
</feature>
<comment type="caution">
    <text evidence="3">The sequence shown here is derived from an EMBL/GenBank/DDBJ whole genome shotgun (WGS) entry which is preliminary data.</text>
</comment>
<name>A0A7W9SFP9_9FIRM</name>
<proteinExistence type="predicted"/>
<keyword evidence="1" id="KW-0472">Membrane</keyword>
<evidence type="ECO:0000313" key="3">
    <source>
        <dbReference type="EMBL" id="MBB6041274.1"/>
    </source>
</evidence>
<dbReference type="Proteomes" id="UP000522163">
    <property type="component" value="Unassembled WGS sequence"/>
</dbReference>
<keyword evidence="1" id="KW-0812">Transmembrane</keyword>
<dbReference type="AlphaFoldDB" id="A0A7W9SFP9"/>
<evidence type="ECO:0000256" key="1">
    <source>
        <dbReference type="SAM" id="Phobius"/>
    </source>
</evidence>
<reference evidence="3 4" key="1">
    <citation type="submission" date="2020-08" db="EMBL/GenBank/DDBJ databases">
        <title>Genomic Encyclopedia of Type Strains, Phase IV (KMG-IV): sequencing the most valuable type-strain genomes for metagenomic binning, comparative biology and taxonomic classification.</title>
        <authorList>
            <person name="Goeker M."/>
        </authorList>
    </citation>
    <scope>NUCLEOTIDE SEQUENCE [LARGE SCALE GENOMIC DNA]</scope>
    <source>
        <strain evidence="3 4">DSM 17245</strain>
    </source>
</reference>
<organism evidence="3 4">
    <name type="scientific">Oribacterium sinus</name>
    <dbReference type="NCBI Taxonomy" id="237576"/>
    <lineage>
        <taxon>Bacteria</taxon>
        <taxon>Bacillati</taxon>
        <taxon>Bacillota</taxon>
        <taxon>Clostridia</taxon>
        <taxon>Lachnospirales</taxon>
        <taxon>Lachnospiraceae</taxon>
        <taxon>Oribacterium</taxon>
    </lineage>
</organism>
<dbReference type="Pfam" id="PF16982">
    <property type="entry name" value="Flp1_like"/>
    <property type="match status" value="1"/>
</dbReference>
<sequence>MYKYALEDAHYAMDAWLFSRIEQCRKKRRDLLNGDEAIGTIELVLIMVVLIGLVIIFKAKIVKVLEEIMKKIEDQSKGI</sequence>
<dbReference type="GeneID" id="85014793"/>
<evidence type="ECO:0000313" key="4">
    <source>
        <dbReference type="Proteomes" id="UP000522163"/>
    </source>
</evidence>
<dbReference type="InterPro" id="IPR031564">
    <property type="entry name" value="Flp1-like"/>
</dbReference>
<feature type="transmembrane region" description="Helical" evidence="1">
    <location>
        <begin position="37"/>
        <end position="57"/>
    </location>
</feature>
<keyword evidence="1" id="KW-1133">Transmembrane helix</keyword>
<dbReference type="EMBL" id="JACHHH010000005">
    <property type="protein sequence ID" value="MBB6041274.1"/>
    <property type="molecule type" value="Genomic_DNA"/>
</dbReference>
<dbReference type="RefSeq" id="WP_183683861.1">
    <property type="nucleotide sequence ID" value="NZ_CAUQUA010000001.1"/>
</dbReference>
<protein>
    <recommendedName>
        <fullName evidence="2">Putative Flagellin Flp1-like domain-containing protein</fullName>
    </recommendedName>
</protein>